<name>A0A897MSM3_9EURY</name>
<keyword evidence="1" id="KW-0812">Transmembrane</keyword>
<proteinExistence type="predicted"/>
<evidence type="ECO:0000256" key="1">
    <source>
        <dbReference type="SAM" id="Phobius"/>
    </source>
</evidence>
<dbReference type="EMBL" id="CP064786">
    <property type="protein sequence ID" value="QSG01959.1"/>
    <property type="molecule type" value="Genomic_DNA"/>
</dbReference>
<reference evidence="2" key="1">
    <citation type="submission" date="2020-11" db="EMBL/GenBank/DDBJ databases">
        <title>Carbohydrate-dependent, anaerobic sulfur respiration: A novel catabolism in halophilic archaea.</title>
        <authorList>
            <person name="Sorokin D.Y."/>
            <person name="Messina E."/>
            <person name="Smedile F."/>
            <person name="La Cono V."/>
            <person name="Hallsworth J.E."/>
            <person name="Yakimov M.M."/>
        </authorList>
    </citation>
    <scope>NUCLEOTIDE SEQUENCE</scope>
    <source>
        <strain evidence="2">AArc-S</strain>
    </source>
</reference>
<gene>
    <name evidence="2" type="ORF">AArcS_0735</name>
</gene>
<keyword evidence="1" id="KW-1133">Transmembrane helix</keyword>
<keyword evidence="3" id="KW-1185">Reference proteome</keyword>
<organism evidence="2 3">
    <name type="scientific">Natranaeroarchaeum sulfidigenes</name>
    <dbReference type="NCBI Taxonomy" id="2784880"/>
    <lineage>
        <taxon>Archaea</taxon>
        <taxon>Methanobacteriati</taxon>
        <taxon>Methanobacteriota</taxon>
        <taxon>Stenosarchaea group</taxon>
        <taxon>Halobacteria</taxon>
        <taxon>Halobacteriales</taxon>
        <taxon>Natronoarchaeaceae</taxon>
        <taxon>Natranaeroarchaeum</taxon>
    </lineage>
</organism>
<dbReference type="Proteomes" id="UP000663586">
    <property type="component" value="Chromosome"/>
</dbReference>
<sequence length="52" mass="5520">MGATLIGVLASPPDPITQSAIQFVLLVPAGVILYLLVFAGGTDMLIRRFSQF</sequence>
<accession>A0A897MSM3</accession>
<dbReference type="GeneID" id="70684119"/>
<dbReference type="KEGG" id="hara:AArcS_0735"/>
<feature type="transmembrane region" description="Helical" evidence="1">
    <location>
        <begin position="20"/>
        <end position="46"/>
    </location>
</feature>
<keyword evidence="1" id="KW-0472">Membrane</keyword>
<dbReference type="AlphaFoldDB" id="A0A897MSM3"/>
<evidence type="ECO:0000313" key="3">
    <source>
        <dbReference type="Proteomes" id="UP000663586"/>
    </source>
</evidence>
<evidence type="ECO:0000313" key="2">
    <source>
        <dbReference type="EMBL" id="QSG01959.1"/>
    </source>
</evidence>
<protein>
    <submittedName>
        <fullName evidence="2">Uncharacterized protein</fullName>
    </submittedName>
</protein>
<dbReference type="RefSeq" id="WP_238479061.1">
    <property type="nucleotide sequence ID" value="NZ_CP064786.1"/>
</dbReference>